<feature type="compositionally biased region" description="Gly residues" evidence="4">
    <location>
        <begin position="215"/>
        <end position="228"/>
    </location>
</feature>
<reference evidence="7 8" key="1">
    <citation type="journal article" date="2019" name="Int. J. Syst. Evol. Microbiol.">
        <title>The Global Catalogue of Microorganisms (GCM) 10K type strain sequencing project: providing services to taxonomists for standard genome sequencing and annotation.</title>
        <authorList>
            <consortium name="The Broad Institute Genomics Platform"/>
            <consortium name="The Broad Institute Genome Sequencing Center for Infectious Disease"/>
            <person name="Wu L."/>
            <person name="Ma J."/>
        </authorList>
    </citation>
    <scope>NUCLEOTIDE SEQUENCE [LARGE SCALE GENOMIC DNA]</scope>
    <source>
        <strain evidence="7 8">JCM 16009</strain>
    </source>
</reference>
<dbReference type="PANTHER" id="PTHR30055">
    <property type="entry name" value="HTH-TYPE TRANSCRIPTIONAL REGULATOR RUTR"/>
    <property type="match status" value="1"/>
</dbReference>
<dbReference type="SUPFAM" id="SSF48498">
    <property type="entry name" value="Tetracyclin repressor-like, C-terminal domain"/>
    <property type="match status" value="1"/>
</dbReference>
<evidence type="ECO:0000313" key="8">
    <source>
        <dbReference type="Proteomes" id="UP001500449"/>
    </source>
</evidence>
<sequence>MAAQDRKERDRAERHRLIVTTARALAEAEGWEAVTTRKLAERIEYSQPVLYSHFRGGKDEIVGAVALEGFAELAAELRAAGPAAGRGTPQAPPGGEPRAVLAAVATAYLAFAARSPAVYDAMFRLDTPLAFASDDTPAPLREGFEAILGAVAPLAGDADPGTLTEVVWATLHGLVTLTRAGRLLPEQAAARLTVLVDRIGRENRPHSGWDNSAGNGFGNGPDNGSDNG</sequence>
<gene>
    <name evidence="7" type="ORF">GCM10009836_39580</name>
</gene>
<feature type="domain" description="HTH-type transcriptional regulator MT1864/Rv1816-like C-terminal" evidence="6">
    <location>
        <begin position="101"/>
        <end position="198"/>
    </location>
</feature>
<dbReference type="EMBL" id="BAAAQK010000012">
    <property type="protein sequence ID" value="GAA1855559.1"/>
    <property type="molecule type" value="Genomic_DNA"/>
</dbReference>
<dbReference type="PANTHER" id="PTHR30055:SF234">
    <property type="entry name" value="HTH-TYPE TRANSCRIPTIONAL REGULATOR BETI"/>
    <property type="match status" value="1"/>
</dbReference>
<dbReference type="InterPro" id="IPR025996">
    <property type="entry name" value="MT1864/Rv1816-like_C"/>
</dbReference>
<protein>
    <submittedName>
        <fullName evidence="7">TetR/AcrR family transcriptional regulator</fullName>
    </submittedName>
</protein>
<evidence type="ECO:0000313" key="7">
    <source>
        <dbReference type="EMBL" id="GAA1855559.1"/>
    </source>
</evidence>
<evidence type="ECO:0000256" key="1">
    <source>
        <dbReference type="ARBA" id="ARBA00023015"/>
    </source>
</evidence>
<evidence type="ECO:0000256" key="2">
    <source>
        <dbReference type="ARBA" id="ARBA00023125"/>
    </source>
</evidence>
<evidence type="ECO:0000256" key="3">
    <source>
        <dbReference type="ARBA" id="ARBA00023163"/>
    </source>
</evidence>
<proteinExistence type="predicted"/>
<accession>A0ABN2N6U2</accession>
<dbReference type="Gene3D" id="1.10.357.10">
    <property type="entry name" value="Tetracycline Repressor, domain 2"/>
    <property type="match status" value="1"/>
</dbReference>
<keyword evidence="1" id="KW-0805">Transcription regulation</keyword>
<dbReference type="InterPro" id="IPR050109">
    <property type="entry name" value="HTH-type_TetR-like_transc_reg"/>
</dbReference>
<feature type="domain" description="HTH tetR-type" evidence="5">
    <location>
        <begin position="18"/>
        <end position="65"/>
    </location>
</feature>
<dbReference type="Pfam" id="PF00440">
    <property type="entry name" value="TetR_N"/>
    <property type="match status" value="1"/>
</dbReference>
<dbReference type="RefSeq" id="WP_344418900.1">
    <property type="nucleotide sequence ID" value="NZ_BAAAQK010000012.1"/>
</dbReference>
<dbReference type="SUPFAM" id="SSF46689">
    <property type="entry name" value="Homeodomain-like"/>
    <property type="match status" value="1"/>
</dbReference>
<feature type="region of interest" description="Disordered" evidence="4">
    <location>
        <begin position="203"/>
        <end position="228"/>
    </location>
</feature>
<evidence type="ECO:0000259" key="5">
    <source>
        <dbReference type="Pfam" id="PF00440"/>
    </source>
</evidence>
<keyword evidence="3" id="KW-0804">Transcription</keyword>
<keyword evidence="2" id="KW-0238">DNA-binding</keyword>
<dbReference type="Proteomes" id="UP001500449">
    <property type="component" value="Unassembled WGS sequence"/>
</dbReference>
<evidence type="ECO:0000259" key="6">
    <source>
        <dbReference type="Pfam" id="PF13305"/>
    </source>
</evidence>
<dbReference type="InterPro" id="IPR036271">
    <property type="entry name" value="Tet_transcr_reg_TetR-rel_C_sf"/>
</dbReference>
<organism evidence="7 8">
    <name type="scientific">Pseudonocardia ailaonensis</name>
    <dbReference type="NCBI Taxonomy" id="367279"/>
    <lineage>
        <taxon>Bacteria</taxon>
        <taxon>Bacillati</taxon>
        <taxon>Actinomycetota</taxon>
        <taxon>Actinomycetes</taxon>
        <taxon>Pseudonocardiales</taxon>
        <taxon>Pseudonocardiaceae</taxon>
        <taxon>Pseudonocardia</taxon>
    </lineage>
</organism>
<evidence type="ECO:0000256" key="4">
    <source>
        <dbReference type="SAM" id="MobiDB-lite"/>
    </source>
</evidence>
<dbReference type="InterPro" id="IPR009057">
    <property type="entry name" value="Homeodomain-like_sf"/>
</dbReference>
<dbReference type="InterPro" id="IPR001647">
    <property type="entry name" value="HTH_TetR"/>
</dbReference>
<keyword evidence="8" id="KW-1185">Reference proteome</keyword>
<dbReference type="Pfam" id="PF13305">
    <property type="entry name" value="TetR_C_33"/>
    <property type="match status" value="1"/>
</dbReference>
<comment type="caution">
    <text evidence="7">The sequence shown here is derived from an EMBL/GenBank/DDBJ whole genome shotgun (WGS) entry which is preliminary data.</text>
</comment>
<name>A0ABN2N6U2_9PSEU</name>